<keyword evidence="2" id="KW-1185">Reference proteome</keyword>
<reference evidence="1" key="1">
    <citation type="submission" date="2015-05" db="EMBL/GenBank/DDBJ databases">
        <title>The complete genome of Altererythrobacter atlanticus strain 26DY36.</title>
        <authorList>
            <person name="Wu Y.-H."/>
            <person name="Cheng H."/>
            <person name="Wu X.-W."/>
        </authorList>
    </citation>
    <scope>NUCLEOTIDE SEQUENCE [LARGE SCALE GENOMIC DNA]</scope>
    <source>
        <strain evidence="1">26DY36</strain>
    </source>
</reference>
<evidence type="ECO:0000313" key="2">
    <source>
        <dbReference type="Proteomes" id="UP000034392"/>
    </source>
</evidence>
<dbReference type="Gene3D" id="1.20.910.10">
    <property type="entry name" value="Heme oxygenase-like"/>
    <property type="match status" value="1"/>
</dbReference>
<evidence type="ECO:0000313" key="1">
    <source>
        <dbReference type="EMBL" id="AKH43863.1"/>
    </source>
</evidence>
<name>A0A0F7KU25_9SPHN</name>
<accession>A0A0F7KU25</accession>
<dbReference type="EMBL" id="CP011452">
    <property type="protein sequence ID" value="AKH43863.1"/>
    <property type="molecule type" value="Genomic_DNA"/>
</dbReference>
<dbReference type="RefSeq" id="WP_156320151.1">
    <property type="nucleotide sequence ID" value="NZ_CP011452.2"/>
</dbReference>
<proteinExistence type="predicted"/>
<dbReference type="KEGG" id="aay:WYH_02835"/>
<dbReference type="OrthoDB" id="9149607at2"/>
<dbReference type="SUPFAM" id="SSF48613">
    <property type="entry name" value="Heme oxygenase-like"/>
    <property type="match status" value="1"/>
</dbReference>
<dbReference type="PATRIC" id="fig|1267766.3.peg.2872"/>
<dbReference type="AlphaFoldDB" id="A0A0F7KU25"/>
<dbReference type="STRING" id="1267766.WYH_02835"/>
<dbReference type="Proteomes" id="UP000034392">
    <property type="component" value="Chromosome"/>
</dbReference>
<dbReference type="CDD" id="cd19166">
    <property type="entry name" value="HemeO-bac"/>
    <property type="match status" value="1"/>
</dbReference>
<sequence length="187" mass="20794">MDDIRAERNLRASLKRACAEEHDRLDRMVSRLDLCSTTHYRQFLTMQLSARAPIERWALRHCPDTTRPPPMVPLLLEDLAELGEPFSVPRRNFHMPDGADPLGMAWALAGSQMGNRAILTRMRKAGASTAATRFLSDDAMTGFWNRLRPTIEQAADPAQVNAASMAARAVFACFAEAAQAEQDRLAA</sequence>
<organism evidence="1 2">
    <name type="scientific">Croceibacterium atlanticum</name>
    <dbReference type="NCBI Taxonomy" id="1267766"/>
    <lineage>
        <taxon>Bacteria</taxon>
        <taxon>Pseudomonadati</taxon>
        <taxon>Pseudomonadota</taxon>
        <taxon>Alphaproteobacteria</taxon>
        <taxon>Sphingomonadales</taxon>
        <taxon>Erythrobacteraceae</taxon>
        <taxon>Croceibacterium</taxon>
    </lineage>
</organism>
<gene>
    <name evidence="1" type="ORF">WYH_02835</name>
</gene>
<dbReference type="InterPro" id="IPR016084">
    <property type="entry name" value="Haem_Oase-like_multi-hlx"/>
</dbReference>
<protein>
    <submittedName>
        <fullName evidence="1">Uncharacterized protein</fullName>
    </submittedName>
</protein>